<feature type="transmembrane region" description="Helical" evidence="1">
    <location>
        <begin position="262"/>
        <end position="281"/>
    </location>
</feature>
<evidence type="ECO:0008006" key="4">
    <source>
        <dbReference type="Google" id="ProtNLM"/>
    </source>
</evidence>
<sequence>MQNMNKIYLEKKVFIVIFHLFICLLISQLGLFLNFPVTRFYYPLSVIISLLICRVNFISGAITALILLFGFLISGYFFDLSADGQSYHQESIIQLKNSWNPIYGESHSRTMKVWTEHYPKGAEIIQSCIYSFFGKIETGKAINIFLFISSLLITKKALESFSIDLKQQWIFAILIASNPVVISQILTFYVDGLSYSFIICFLSSLFLFIKTKERIYIALIISTLTIGGSLKFTSMPTLGVLTVCILVILLFLKKISSLKTLILPLLCASFLLIFCNYNPYITNLKEGKHVFYPLKGEGSIDILERFAPEGFVRNNNRIEKLAFTLFTKTGSFDKDNMTYKIPFSISQKELNRLADADIGVGGFGIFYSGFLIVLLLFFIVNNKRLKNLNHQQKILFISILPILASVLIISDPWWVRYIPQFYLIPLILLLILEVNNTKIKNLFILKGILFVNILFFFSSVAVLNIYGTEKTYYILDMLKDSEKTVKIDARYFPSNLDRLEEHGIPYKQIKIADDYKPIIRFQPKGSIIIDDNFKKQDRNFVYDFLNRFFYKID</sequence>
<keyword evidence="1" id="KW-0472">Membrane</keyword>
<protein>
    <recommendedName>
        <fullName evidence="4">Glycosyltransferase RgtA/B/C/D-like domain-containing protein</fullName>
    </recommendedName>
</protein>
<feature type="transmembrane region" description="Helical" evidence="1">
    <location>
        <begin position="444"/>
        <end position="466"/>
    </location>
</feature>
<evidence type="ECO:0000313" key="2">
    <source>
        <dbReference type="EMBL" id="AZA61367.1"/>
    </source>
</evidence>
<feature type="transmembrane region" description="Helical" evidence="1">
    <location>
        <begin position="358"/>
        <end position="380"/>
    </location>
</feature>
<proteinExistence type="predicted"/>
<feature type="transmembrane region" description="Helical" evidence="1">
    <location>
        <begin position="12"/>
        <end position="33"/>
    </location>
</feature>
<feature type="transmembrane region" description="Helical" evidence="1">
    <location>
        <begin position="392"/>
        <end position="409"/>
    </location>
</feature>
<dbReference type="EMBL" id="CP033928">
    <property type="protein sequence ID" value="AZA61367.1"/>
    <property type="molecule type" value="Genomic_DNA"/>
</dbReference>
<feature type="transmembrane region" description="Helical" evidence="1">
    <location>
        <begin position="192"/>
        <end position="208"/>
    </location>
</feature>
<feature type="transmembrane region" description="Helical" evidence="1">
    <location>
        <begin position="45"/>
        <end position="78"/>
    </location>
</feature>
<accession>A0A3G6N1L6</accession>
<reference evidence="2 3" key="1">
    <citation type="submission" date="2018-11" db="EMBL/GenBank/DDBJ databases">
        <title>Proposal to divide the Flavobacteriaceae and reorganize its genera based on Amino Acid Identity values calculated from whole genome sequences.</title>
        <authorList>
            <person name="Nicholson A.C."/>
            <person name="Gulvik C.A."/>
            <person name="Whitney A.M."/>
            <person name="Humrighouse B.W."/>
            <person name="Bell M."/>
            <person name="Holmes B."/>
            <person name="Steigerwalt A."/>
            <person name="Villarma A."/>
            <person name="Sheth M."/>
            <person name="Batra D."/>
            <person name="Pryor J."/>
            <person name="Bernardet J.-F."/>
            <person name="Hugo C."/>
            <person name="Kampfer P."/>
            <person name="Newman J."/>
            <person name="Mcquiston J.R."/>
        </authorList>
    </citation>
    <scope>NUCLEOTIDE SEQUENCE [LARGE SCALE GENOMIC DNA]</scope>
    <source>
        <strain evidence="2 3">G0211</strain>
    </source>
</reference>
<feature type="transmembrane region" description="Helical" evidence="1">
    <location>
        <begin position="238"/>
        <end position="255"/>
    </location>
</feature>
<feature type="transmembrane region" description="Helical" evidence="1">
    <location>
        <begin position="215"/>
        <end position="232"/>
    </location>
</feature>
<feature type="transmembrane region" description="Helical" evidence="1">
    <location>
        <begin position="169"/>
        <end position="186"/>
    </location>
</feature>
<gene>
    <name evidence="2" type="ORF">EG340_10090</name>
</gene>
<evidence type="ECO:0000313" key="3">
    <source>
        <dbReference type="Proteomes" id="UP000269076"/>
    </source>
</evidence>
<evidence type="ECO:0000256" key="1">
    <source>
        <dbReference type="SAM" id="Phobius"/>
    </source>
</evidence>
<keyword evidence="1" id="KW-0812">Transmembrane</keyword>
<keyword evidence="1" id="KW-1133">Transmembrane helix</keyword>
<dbReference type="AlphaFoldDB" id="A0A3G6N1L6"/>
<feature type="transmembrane region" description="Helical" evidence="1">
    <location>
        <begin position="415"/>
        <end position="432"/>
    </location>
</feature>
<name>A0A3G6N1L6_9FLAO</name>
<dbReference type="Proteomes" id="UP000269076">
    <property type="component" value="Chromosome"/>
</dbReference>
<organism evidence="2 3">
    <name type="scientific">Chryseobacterium indoltheticum</name>
    <dbReference type="NCBI Taxonomy" id="254"/>
    <lineage>
        <taxon>Bacteria</taxon>
        <taxon>Pseudomonadati</taxon>
        <taxon>Bacteroidota</taxon>
        <taxon>Flavobacteriia</taxon>
        <taxon>Flavobacteriales</taxon>
        <taxon>Weeksellaceae</taxon>
        <taxon>Chryseobacterium group</taxon>
        <taxon>Chryseobacterium</taxon>
    </lineage>
</organism>